<name>A0A9W6CUT3_9MICO</name>
<dbReference type="InterPro" id="IPR043428">
    <property type="entry name" value="LivM-like"/>
</dbReference>
<evidence type="ECO:0000256" key="1">
    <source>
        <dbReference type="ARBA" id="ARBA00004651"/>
    </source>
</evidence>
<dbReference type="Proteomes" id="UP001144396">
    <property type="component" value="Unassembled WGS sequence"/>
</dbReference>
<dbReference type="InterPro" id="IPR001851">
    <property type="entry name" value="ABC_transp_permease"/>
</dbReference>
<keyword evidence="8" id="KW-1185">Reference proteome</keyword>
<gene>
    <name evidence="7" type="ORF">ARHIZOSPH14_10120</name>
</gene>
<comment type="caution">
    <text evidence="7">The sequence shown here is derived from an EMBL/GenBank/DDBJ whole genome shotgun (WGS) entry which is preliminary data.</text>
</comment>
<comment type="subcellular location">
    <subcellularLocation>
        <location evidence="1">Cell membrane</location>
        <topology evidence="1">Multi-pass membrane protein</topology>
    </subcellularLocation>
</comment>
<organism evidence="7 8">
    <name type="scientific">Agromyces rhizosphaerae</name>
    <dbReference type="NCBI Taxonomy" id="88374"/>
    <lineage>
        <taxon>Bacteria</taxon>
        <taxon>Bacillati</taxon>
        <taxon>Actinomycetota</taxon>
        <taxon>Actinomycetes</taxon>
        <taxon>Micrococcales</taxon>
        <taxon>Microbacteriaceae</taxon>
        <taxon>Agromyces</taxon>
    </lineage>
</organism>
<feature type="transmembrane region" description="Helical" evidence="6">
    <location>
        <begin position="215"/>
        <end position="237"/>
    </location>
</feature>
<dbReference type="EMBL" id="BSDP01000001">
    <property type="protein sequence ID" value="GLI26770.1"/>
    <property type="molecule type" value="Genomic_DNA"/>
</dbReference>
<evidence type="ECO:0000313" key="8">
    <source>
        <dbReference type="Proteomes" id="UP001144396"/>
    </source>
</evidence>
<sequence>MDVLDSLLGAFQQAFSPVTAAFALAAIGLNIHFGYTGLLNFGQAGFVAIGAYAFAIGVVVLGLPWWAALLLAVAGAIGFALLLGAPTLRLRGDYLAIVTIAAAEIVRYTVNSSLFDDVTGGAQGITNNPSQDTDYSTDLDALNPLPAGRITIGDWVFTSSALWWAIVTWTVVAIVSVIVWRLMRSPWGLTLRGVREDQEAMRSLGKNVNAIKMQALIIGGVIGAIAGVLLIMPASVAPADYNTRMTFNLFTIVLLGGAATILGPIVGSLLFWVLLQVTDRVITLLAGTGALDWFADAAQLRFSLVGLALILLVLFRPQGLLGDRKEMSFARS</sequence>
<evidence type="ECO:0000256" key="4">
    <source>
        <dbReference type="ARBA" id="ARBA00022989"/>
    </source>
</evidence>
<evidence type="ECO:0000256" key="5">
    <source>
        <dbReference type="ARBA" id="ARBA00023136"/>
    </source>
</evidence>
<accession>A0A9W6CUT3</accession>
<evidence type="ECO:0000256" key="6">
    <source>
        <dbReference type="SAM" id="Phobius"/>
    </source>
</evidence>
<dbReference type="GO" id="GO:0015658">
    <property type="term" value="F:branched-chain amino acid transmembrane transporter activity"/>
    <property type="evidence" value="ECO:0007669"/>
    <property type="project" value="InterPro"/>
</dbReference>
<protein>
    <submittedName>
        <fullName evidence="7">Branched-chain amino acid ABC transporter permease</fullName>
    </submittedName>
</protein>
<dbReference type="CDD" id="cd06581">
    <property type="entry name" value="TM_PBP1_LivM_like"/>
    <property type="match status" value="1"/>
</dbReference>
<evidence type="ECO:0000313" key="7">
    <source>
        <dbReference type="EMBL" id="GLI26770.1"/>
    </source>
</evidence>
<proteinExistence type="predicted"/>
<feature type="transmembrane region" description="Helical" evidence="6">
    <location>
        <begin position="161"/>
        <end position="183"/>
    </location>
</feature>
<feature type="transmembrane region" description="Helical" evidence="6">
    <location>
        <begin position="293"/>
        <end position="315"/>
    </location>
</feature>
<feature type="transmembrane region" description="Helical" evidence="6">
    <location>
        <begin position="249"/>
        <end position="273"/>
    </location>
</feature>
<dbReference type="RefSeq" id="WP_281882784.1">
    <property type="nucleotide sequence ID" value="NZ_BSDP01000001.1"/>
</dbReference>
<keyword evidence="4 6" id="KW-1133">Transmembrane helix</keyword>
<dbReference type="PANTHER" id="PTHR30482">
    <property type="entry name" value="HIGH-AFFINITY BRANCHED-CHAIN AMINO ACID TRANSPORT SYSTEM PERMEASE"/>
    <property type="match status" value="1"/>
</dbReference>
<feature type="transmembrane region" description="Helical" evidence="6">
    <location>
        <begin position="65"/>
        <end position="85"/>
    </location>
</feature>
<keyword evidence="2" id="KW-1003">Cell membrane</keyword>
<dbReference type="AlphaFoldDB" id="A0A9W6CUT3"/>
<keyword evidence="3 6" id="KW-0812">Transmembrane</keyword>
<keyword evidence="5 6" id="KW-0472">Membrane</keyword>
<feature type="transmembrane region" description="Helical" evidence="6">
    <location>
        <begin position="14"/>
        <end position="31"/>
    </location>
</feature>
<evidence type="ECO:0000256" key="2">
    <source>
        <dbReference type="ARBA" id="ARBA00022475"/>
    </source>
</evidence>
<dbReference type="PANTHER" id="PTHR30482:SF10">
    <property type="entry name" value="HIGH-AFFINITY BRANCHED-CHAIN AMINO ACID TRANSPORT PROTEIN BRAE"/>
    <property type="match status" value="1"/>
</dbReference>
<reference evidence="7" key="1">
    <citation type="submission" date="2022-12" db="EMBL/GenBank/DDBJ databases">
        <title>Reference genome sequencing for broad-spectrum identification of bacterial and archaeal isolates by mass spectrometry.</title>
        <authorList>
            <person name="Sekiguchi Y."/>
            <person name="Tourlousse D.M."/>
        </authorList>
    </citation>
    <scope>NUCLEOTIDE SEQUENCE</scope>
    <source>
        <strain evidence="7">14</strain>
    </source>
</reference>
<feature type="transmembrane region" description="Helical" evidence="6">
    <location>
        <begin position="38"/>
        <end position="59"/>
    </location>
</feature>
<dbReference type="Pfam" id="PF02653">
    <property type="entry name" value="BPD_transp_2"/>
    <property type="match status" value="1"/>
</dbReference>
<evidence type="ECO:0000256" key="3">
    <source>
        <dbReference type="ARBA" id="ARBA00022692"/>
    </source>
</evidence>
<dbReference type="GO" id="GO:0005886">
    <property type="term" value="C:plasma membrane"/>
    <property type="evidence" value="ECO:0007669"/>
    <property type="project" value="UniProtKB-SubCell"/>
</dbReference>